<dbReference type="Pfam" id="PF13442">
    <property type="entry name" value="Cytochrome_CBB3"/>
    <property type="match status" value="1"/>
</dbReference>
<evidence type="ECO:0000256" key="2">
    <source>
        <dbReference type="ARBA" id="ARBA00022617"/>
    </source>
</evidence>
<evidence type="ECO:0000256" key="3">
    <source>
        <dbReference type="ARBA" id="ARBA00022723"/>
    </source>
</evidence>
<feature type="chain" id="PRO_5041429952" evidence="7">
    <location>
        <begin position="28"/>
        <end position="144"/>
    </location>
</feature>
<organism evidence="9 10">
    <name type="scientific">Salinivibrio kushneri</name>
    <dbReference type="NCBI Taxonomy" id="1908198"/>
    <lineage>
        <taxon>Bacteria</taxon>
        <taxon>Pseudomonadati</taxon>
        <taxon>Pseudomonadota</taxon>
        <taxon>Gammaproteobacteria</taxon>
        <taxon>Vibrionales</taxon>
        <taxon>Vibrionaceae</taxon>
        <taxon>Salinivibrio</taxon>
    </lineage>
</organism>
<keyword evidence="4" id="KW-0249">Electron transport</keyword>
<dbReference type="InterPro" id="IPR002323">
    <property type="entry name" value="Cyt_CIE"/>
</dbReference>
<evidence type="ECO:0000259" key="8">
    <source>
        <dbReference type="PROSITE" id="PS51007"/>
    </source>
</evidence>
<evidence type="ECO:0000256" key="4">
    <source>
        <dbReference type="ARBA" id="ARBA00022982"/>
    </source>
</evidence>
<dbReference type="PANTHER" id="PTHR40942">
    <property type="match status" value="1"/>
</dbReference>
<dbReference type="GO" id="GO:0009055">
    <property type="term" value="F:electron transfer activity"/>
    <property type="evidence" value="ECO:0007669"/>
    <property type="project" value="InterPro"/>
</dbReference>
<evidence type="ECO:0000313" key="9">
    <source>
        <dbReference type="EMBL" id="WBA08599.1"/>
    </source>
</evidence>
<feature type="signal peptide" evidence="7">
    <location>
        <begin position="1"/>
        <end position="27"/>
    </location>
</feature>
<evidence type="ECO:0000256" key="5">
    <source>
        <dbReference type="ARBA" id="ARBA00023004"/>
    </source>
</evidence>
<feature type="domain" description="Cytochrome c" evidence="8">
    <location>
        <begin position="64"/>
        <end position="144"/>
    </location>
</feature>
<reference evidence="9" key="1">
    <citation type="submission" date="2022-09" db="EMBL/GenBank/DDBJ databases">
        <authorList>
            <person name="Li Z.-J."/>
        </authorList>
    </citation>
    <scope>NUCLEOTIDE SEQUENCE</scope>
    <source>
        <strain evidence="9">TGB11</strain>
    </source>
</reference>
<dbReference type="InterPro" id="IPR009056">
    <property type="entry name" value="Cyt_c-like_dom"/>
</dbReference>
<keyword evidence="2 6" id="KW-0349">Heme</keyword>
<dbReference type="PROSITE" id="PS51007">
    <property type="entry name" value="CYTC"/>
    <property type="match status" value="1"/>
</dbReference>
<evidence type="ECO:0000256" key="6">
    <source>
        <dbReference type="PROSITE-ProRule" id="PRU00433"/>
    </source>
</evidence>
<gene>
    <name evidence="9" type="ORF">N8M53_12570</name>
</gene>
<dbReference type="FunFam" id="1.10.760.10:FF:000029">
    <property type="entry name" value="Cytochrome c5"/>
    <property type="match status" value="1"/>
</dbReference>
<protein>
    <submittedName>
        <fullName evidence="9">Cytochrome c5 family protein</fullName>
    </submittedName>
</protein>
<dbReference type="EMBL" id="CP114588">
    <property type="protein sequence ID" value="WBA08599.1"/>
    <property type="molecule type" value="Genomic_DNA"/>
</dbReference>
<keyword evidence="1" id="KW-0813">Transport</keyword>
<evidence type="ECO:0000313" key="10">
    <source>
        <dbReference type="Proteomes" id="UP001164748"/>
    </source>
</evidence>
<dbReference type="PRINTS" id="PR00607">
    <property type="entry name" value="CYTCHROMECIE"/>
</dbReference>
<name>A0AA47LRC0_9GAMM</name>
<dbReference type="AlphaFoldDB" id="A0AA47LRC0"/>
<keyword evidence="3 6" id="KW-0479">Metal-binding</keyword>
<dbReference type="GO" id="GO:0020037">
    <property type="term" value="F:heme binding"/>
    <property type="evidence" value="ECO:0007669"/>
    <property type="project" value="InterPro"/>
</dbReference>
<keyword evidence="7" id="KW-0732">Signal</keyword>
<dbReference type="PANTHER" id="PTHR40942:SF4">
    <property type="entry name" value="CYTOCHROME C5"/>
    <property type="match status" value="1"/>
</dbReference>
<proteinExistence type="predicted"/>
<dbReference type="Proteomes" id="UP001164748">
    <property type="component" value="Chromosome"/>
</dbReference>
<evidence type="ECO:0000256" key="7">
    <source>
        <dbReference type="SAM" id="SignalP"/>
    </source>
</evidence>
<keyword evidence="5 6" id="KW-0408">Iron</keyword>
<evidence type="ECO:0000256" key="1">
    <source>
        <dbReference type="ARBA" id="ARBA00022448"/>
    </source>
</evidence>
<dbReference type="GO" id="GO:0005506">
    <property type="term" value="F:iron ion binding"/>
    <property type="evidence" value="ECO:0007669"/>
    <property type="project" value="InterPro"/>
</dbReference>
<accession>A0AA47LRC0</accession>
<dbReference type="SUPFAM" id="SSF46626">
    <property type="entry name" value="Cytochrome c"/>
    <property type="match status" value="1"/>
</dbReference>
<sequence length="144" mass="14707">MSAKGKSLGHIMVATVAALLFASAAQALEVSEQEKAAIAERIAPVGDVYIDGEAPTQTAAAEPSGPRSGEQVYNTYCTACHGTGAAGAPKTGDAAAWGPRVDKGMETLTKHAINGFNAMPAKGTCMDCSDDEIVAAIEHMLDAL</sequence>
<dbReference type="InterPro" id="IPR036909">
    <property type="entry name" value="Cyt_c-like_dom_sf"/>
</dbReference>
<dbReference type="Gene3D" id="1.10.760.10">
    <property type="entry name" value="Cytochrome c-like domain"/>
    <property type="match status" value="1"/>
</dbReference>